<dbReference type="SUPFAM" id="SSF53335">
    <property type="entry name" value="S-adenosyl-L-methionine-dependent methyltransferases"/>
    <property type="match status" value="1"/>
</dbReference>
<dbReference type="AlphaFoldDB" id="A0AB74TID5"/>
<dbReference type="Gene3D" id="3.40.50.150">
    <property type="entry name" value="Vaccinia Virus protein VP39"/>
    <property type="match status" value="1"/>
</dbReference>
<proteinExistence type="predicted"/>
<dbReference type="GO" id="GO:0032259">
    <property type="term" value="P:methylation"/>
    <property type="evidence" value="ECO:0007669"/>
    <property type="project" value="UniProtKB-KW"/>
</dbReference>
<evidence type="ECO:0000313" key="7">
    <source>
        <dbReference type="EMBL" id="XBC46317.1"/>
    </source>
</evidence>
<evidence type="ECO:0000256" key="5">
    <source>
        <dbReference type="ARBA" id="ARBA00023125"/>
    </source>
</evidence>
<evidence type="ECO:0000256" key="1">
    <source>
        <dbReference type="ARBA" id="ARBA00011900"/>
    </source>
</evidence>
<evidence type="ECO:0000256" key="6">
    <source>
        <dbReference type="ARBA" id="ARBA00047942"/>
    </source>
</evidence>
<protein>
    <recommendedName>
        <fullName evidence="1">site-specific DNA-methyltransferase (adenine-specific)</fullName>
        <ecNumber evidence="1">2.1.1.72</ecNumber>
    </recommendedName>
</protein>
<evidence type="ECO:0000256" key="3">
    <source>
        <dbReference type="ARBA" id="ARBA00022679"/>
    </source>
</evidence>
<accession>A0AB74TID5</accession>
<name>A0AB74TID5_9LACT</name>
<dbReference type="PANTHER" id="PTHR33841:SF6">
    <property type="entry name" value="TYPE II METHYLTRANSFERASE M.HINDII"/>
    <property type="match status" value="1"/>
</dbReference>
<evidence type="ECO:0000256" key="2">
    <source>
        <dbReference type="ARBA" id="ARBA00022603"/>
    </source>
</evidence>
<organism evidence="7">
    <name type="scientific">Dolosigranulum savutiense</name>
    <dbReference type="NCBI Taxonomy" id="3110288"/>
    <lineage>
        <taxon>Bacteria</taxon>
        <taxon>Bacillati</taxon>
        <taxon>Bacillota</taxon>
        <taxon>Bacilli</taxon>
        <taxon>Lactobacillales</taxon>
        <taxon>Carnobacteriaceae</taxon>
        <taxon>Dolosigranulum</taxon>
    </lineage>
</organism>
<dbReference type="GO" id="GO:0003677">
    <property type="term" value="F:DNA binding"/>
    <property type="evidence" value="ECO:0007669"/>
    <property type="project" value="UniProtKB-KW"/>
</dbReference>
<dbReference type="GO" id="GO:0009007">
    <property type="term" value="F:site-specific DNA-methyltransferase (adenine-specific) activity"/>
    <property type="evidence" value="ECO:0007669"/>
    <property type="project" value="UniProtKB-EC"/>
</dbReference>
<dbReference type="GO" id="GO:0009307">
    <property type="term" value="P:DNA restriction-modification system"/>
    <property type="evidence" value="ECO:0007669"/>
    <property type="project" value="UniProtKB-KW"/>
</dbReference>
<dbReference type="EC" id="2.1.1.72" evidence="1"/>
<keyword evidence="4" id="KW-0680">Restriction system</keyword>
<comment type="catalytic activity">
    <reaction evidence="6">
        <text>a 2'-deoxyadenosine in DNA + S-adenosyl-L-methionine = an N(6)-methyl-2'-deoxyadenosine in DNA + S-adenosyl-L-homocysteine + H(+)</text>
        <dbReference type="Rhea" id="RHEA:15197"/>
        <dbReference type="Rhea" id="RHEA-COMP:12418"/>
        <dbReference type="Rhea" id="RHEA-COMP:12419"/>
        <dbReference type="ChEBI" id="CHEBI:15378"/>
        <dbReference type="ChEBI" id="CHEBI:57856"/>
        <dbReference type="ChEBI" id="CHEBI:59789"/>
        <dbReference type="ChEBI" id="CHEBI:90615"/>
        <dbReference type="ChEBI" id="CHEBI:90616"/>
        <dbReference type="EC" id="2.1.1.72"/>
    </reaction>
</comment>
<dbReference type="RefSeq" id="WP_309250792.1">
    <property type="nucleotide sequence ID" value="NZ_CP142433.1"/>
</dbReference>
<keyword evidence="3" id="KW-0808">Transferase</keyword>
<sequence length="250" mass="29040">MMDQPIEQLIKSKQRVQKHGEVFTPAWMVKKMIETEGIREACENLTATFLEPAAGEGNFLIAILMKKLEMVEREYGKTIQQFEQFSLLALSTLYGIELLEDNAQMCVMNVFEVFSDYYTKVATNFDQSKNPDVIKSAKVIIKANIAQGNFLTRKIETGEPIIFSEWRAINELAASTEQITINRTEYTLDEIYNGVDRESGVMYKKETGNKQLNLFDLFNEQLEVEQEPYYRYKPVNITQIYKEEVEEYEL</sequence>
<dbReference type="InterPro" id="IPR029063">
    <property type="entry name" value="SAM-dependent_MTases_sf"/>
</dbReference>
<gene>
    <name evidence="7" type="ORF">VUQ08_01505</name>
</gene>
<dbReference type="InterPro" id="IPR050953">
    <property type="entry name" value="N4_N6_ade-DNA_methylase"/>
</dbReference>
<keyword evidence="5" id="KW-0238">DNA-binding</keyword>
<dbReference type="EMBL" id="CP142433">
    <property type="protein sequence ID" value="XBC46317.1"/>
    <property type="molecule type" value="Genomic_DNA"/>
</dbReference>
<evidence type="ECO:0000256" key="4">
    <source>
        <dbReference type="ARBA" id="ARBA00022747"/>
    </source>
</evidence>
<dbReference type="PANTHER" id="PTHR33841">
    <property type="entry name" value="DNA METHYLTRANSFERASE YEEA-RELATED"/>
    <property type="match status" value="1"/>
</dbReference>
<keyword evidence="2 7" id="KW-0489">Methyltransferase</keyword>
<reference evidence="7" key="1">
    <citation type="submission" date="2023-12" db="EMBL/GenBank/DDBJ databases">
        <title>Dolosigranulum savutii sp. nov. isolated from human upper respiratory samples collected in Botswana.</title>
        <authorList>
            <person name="Kelly M.S."/>
        </authorList>
    </citation>
    <scope>NUCLEOTIDE SEQUENCE</scope>
    <source>
        <strain evidence="7">MSK433</strain>
    </source>
</reference>